<evidence type="ECO:0000256" key="6">
    <source>
        <dbReference type="ARBA" id="ARBA00022694"/>
    </source>
</evidence>
<reference evidence="11" key="1">
    <citation type="submission" date="2022-01" db="EMBL/GenBank/DDBJ databases">
        <title>Whole genome-based taxonomy of the Shewanellaceae.</title>
        <authorList>
            <person name="Martin-Rodriguez A.J."/>
        </authorList>
    </citation>
    <scope>NUCLEOTIDE SEQUENCE</scope>
    <source>
        <strain evidence="11">KCTC 23973</strain>
    </source>
</reference>
<keyword evidence="7" id="KW-0274">FAD</keyword>
<dbReference type="InterPro" id="IPR006076">
    <property type="entry name" value="FAD-dep_OxRdtase"/>
</dbReference>
<dbReference type="SUPFAM" id="SSF51905">
    <property type="entry name" value="FAD/NAD(P)-binding domain"/>
    <property type="match status" value="1"/>
</dbReference>
<dbReference type="RefSeq" id="WP_248950415.1">
    <property type="nucleotide sequence ID" value="NZ_JAKILB010000006.1"/>
</dbReference>
<sequence length="654" mass="72077">MTVSKIVQQIIDTNSTNSVVIAQLGLSSLNNLKALVLNQSSARVCLKIFSPIDQTLAQVIKDKQFEQICAHESVLPILAIEGCQRRILNNGRLVIDFHFGPLLQQLQQIPMVNSGFINHWCFAENLDYELLTLDIFWQMAKLSQDNAQLDLDNLNCLQTSAEANLSTNNHASTEPNSKVNTEQTIISWAKLVGLYQNDHLKADDITLLERSALRSQQQQKQAPYPISSISSPQASENALPIAIIGGGVASANLALSLAERSQKVHLFCEDSALAQAASGNKQGAIYPLLTPDNNHLSQYFQQAYLFSLQRLKTLAAQGHSIDYDLCGVVHTGHDERSRKRVAKIIDSYDWQSLIATKITSEQASEIASVKIDDAGILYPLGGWVSPQDFTQAAFKQAQAIADVKLALETQITAIDYQNNAWYLSNKHQRFGPFSALVVANGKSLTQYNQTQYLQATGFRGQVSHAPSRAKLSKLSTVLCAHGYMTPGNNALHCLGASYVKNAEHLDYCPTEQIENLKKIQHSYLEQDWVKDIDISGHSARVGVRMVTRDHAPMMGPAPDIDSILALYKNHQLTPESRKFWQSHPAPTYPKLYVLGGLGSRGLSSGPLAAEALAAQICGENLPISTDFVALLNPNRMWLRKLLKGKALDNSETNV</sequence>
<gene>
    <name evidence="11" type="primary">mnmC</name>
    <name evidence="11" type="ORF">L2740_11870</name>
</gene>
<dbReference type="InterPro" id="IPR036188">
    <property type="entry name" value="FAD/NAD-bd_sf"/>
</dbReference>
<dbReference type="GO" id="GO:0016645">
    <property type="term" value="F:oxidoreductase activity, acting on the CH-NH group of donors"/>
    <property type="evidence" value="ECO:0007669"/>
    <property type="project" value="InterPro"/>
</dbReference>
<evidence type="ECO:0000256" key="4">
    <source>
        <dbReference type="ARBA" id="ARBA00022679"/>
    </source>
</evidence>
<dbReference type="PANTHER" id="PTHR13847:SF283">
    <property type="entry name" value="TRNA 5-METHYLAMINOMETHYL-2-THIOURIDINE BIOSYNTHESIS BIFUNCTIONAL PROTEIN MNMC"/>
    <property type="match status" value="1"/>
</dbReference>
<organism evidence="11 12">
    <name type="scientific">Shewanella pneumatophori</name>
    <dbReference type="NCBI Taxonomy" id="314092"/>
    <lineage>
        <taxon>Bacteria</taxon>
        <taxon>Pseudomonadati</taxon>
        <taxon>Pseudomonadota</taxon>
        <taxon>Gammaproteobacteria</taxon>
        <taxon>Alteromonadales</taxon>
        <taxon>Shewanellaceae</taxon>
        <taxon>Shewanella</taxon>
    </lineage>
</organism>
<dbReference type="GO" id="GO:0005737">
    <property type="term" value="C:cytoplasm"/>
    <property type="evidence" value="ECO:0007669"/>
    <property type="project" value="TreeGrafter"/>
</dbReference>
<evidence type="ECO:0000256" key="2">
    <source>
        <dbReference type="ARBA" id="ARBA00022603"/>
    </source>
</evidence>
<keyword evidence="12" id="KW-1185">Reference proteome</keyword>
<proteinExistence type="predicted"/>
<keyword evidence="9" id="KW-0511">Multifunctional enzyme</keyword>
<dbReference type="EMBL" id="JAKILB010000006">
    <property type="protein sequence ID" value="MCL1139238.1"/>
    <property type="molecule type" value="Genomic_DNA"/>
</dbReference>
<name>A0A9X1ZCS2_9GAMM</name>
<accession>A0A9X1ZCS2</accession>
<dbReference type="InterPro" id="IPR029063">
    <property type="entry name" value="SAM-dependent_MTases_sf"/>
</dbReference>
<keyword evidence="6" id="KW-0819">tRNA processing</keyword>
<dbReference type="Gene3D" id="3.40.50.150">
    <property type="entry name" value="Vaccinia Virus protein VP39"/>
    <property type="match status" value="1"/>
</dbReference>
<dbReference type="GO" id="GO:0004808">
    <property type="term" value="F:tRNA (5-methylaminomethyl-2-thiouridylate)(34)-methyltransferase activity"/>
    <property type="evidence" value="ECO:0007669"/>
    <property type="project" value="UniProtKB-EC"/>
</dbReference>
<evidence type="ECO:0000256" key="1">
    <source>
        <dbReference type="ARBA" id="ARBA00022490"/>
    </source>
</evidence>
<evidence type="ECO:0000256" key="9">
    <source>
        <dbReference type="ARBA" id="ARBA00023268"/>
    </source>
</evidence>
<dbReference type="AlphaFoldDB" id="A0A9X1ZCS2"/>
<evidence type="ECO:0000256" key="8">
    <source>
        <dbReference type="ARBA" id="ARBA00023002"/>
    </source>
</evidence>
<evidence type="ECO:0000313" key="11">
    <source>
        <dbReference type="EMBL" id="MCL1139238.1"/>
    </source>
</evidence>
<dbReference type="EC" id="2.1.1.61" evidence="11"/>
<dbReference type="Proteomes" id="UP001139293">
    <property type="component" value="Unassembled WGS sequence"/>
</dbReference>
<evidence type="ECO:0000313" key="12">
    <source>
        <dbReference type="Proteomes" id="UP001139293"/>
    </source>
</evidence>
<keyword evidence="4 11" id="KW-0808">Transferase</keyword>
<dbReference type="Pfam" id="PF01266">
    <property type="entry name" value="DAO"/>
    <property type="match status" value="1"/>
</dbReference>
<dbReference type="InterPro" id="IPR017610">
    <property type="entry name" value="tRNA_S-uridine_synth_MnmC_C"/>
</dbReference>
<keyword evidence="1" id="KW-0963">Cytoplasm</keyword>
<evidence type="ECO:0000259" key="10">
    <source>
        <dbReference type="Pfam" id="PF01266"/>
    </source>
</evidence>
<keyword evidence="5" id="KW-0949">S-adenosyl-L-methionine</keyword>
<comment type="caution">
    <text evidence="11">The sequence shown here is derived from an EMBL/GenBank/DDBJ whole genome shotgun (WGS) entry which is preliminary data.</text>
</comment>
<keyword evidence="2 11" id="KW-0489">Methyltransferase</keyword>
<dbReference type="PANTHER" id="PTHR13847">
    <property type="entry name" value="SARCOSINE DEHYDROGENASE-RELATED"/>
    <property type="match status" value="1"/>
</dbReference>
<protein>
    <submittedName>
        <fullName evidence="11">FAD-dependent 5-carboxymethylaminomethyl-2-thiouridine(34) oxidoreductase MnmC</fullName>
        <ecNumber evidence="11">2.1.1.61</ecNumber>
    </submittedName>
</protein>
<dbReference type="NCBIfam" id="TIGR03197">
    <property type="entry name" value="MnmC_Cterm"/>
    <property type="match status" value="1"/>
</dbReference>
<evidence type="ECO:0000256" key="3">
    <source>
        <dbReference type="ARBA" id="ARBA00022630"/>
    </source>
</evidence>
<evidence type="ECO:0000256" key="7">
    <source>
        <dbReference type="ARBA" id="ARBA00022827"/>
    </source>
</evidence>
<feature type="domain" description="FAD dependent oxidoreductase" evidence="10">
    <location>
        <begin position="241"/>
        <end position="614"/>
    </location>
</feature>
<evidence type="ECO:0000256" key="5">
    <source>
        <dbReference type="ARBA" id="ARBA00022691"/>
    </source>
</evidence>
<keyword evidence="8" id="KW-0560">Oxidoreductase</keyword>
<keyword evidence="3" id="KW-0285">Flavoprotein</keyword>
<dbReference type="Gene3D" id="3.50.50.60">
    <property type="entry name" value="FAD/NAD(P)-binding domain"/>
    <property type="match status" value="1"/>
</dbReference>
<dbReference type="GO" id="GO:0002098">
    <property type="term" value="P:tRNA wobble uridine modification"/>
    <property type="evidence" value="ECO:0007669"/>
    <property type="project" value="TreeGrafter"/>
</dbReference>
<dbReference type="GO" id="GO:0032259">
    <property type="term" value="P:methylation"/>
    <property type="evidence" value="ECO:0007669"/>
    <property type="project" value="UniProtKB-KW"/>
</dbReference>
<dbReference type="Gene3D" id="3.30.9.10">
    <property type="entry name" value="D-Amino Acid Oxidase, subunit A, domain 2"/>
    <property type="match status" value="1"/>
</dbReference>